<feature type="region of interest" description="Disordered" evidence="1">
    <location>
        <begin position="180"/>
        <end position="210"/>
    </location>
</feature>
<accession>F8NUR1</accession>
<dbReference type="KEGG" id="sla:SERLADRAFT_466756"/>
<proteinExistence type="predicted"/>
<dbReference type="Proteomes" id="UP000008064">
    <property type="component" value="Unassembled WGS sequence"/>
</dbReference>
<dbReference type="InterPro" id="IPR057678">
    <property type="entry name" value="DUF7918"/>
</dbReference>
<dbReference type="GeneID" id="18819117"/>
<protein>
    <recommendedName>
        <fullName evidence="2">DUF7918 domain-containing protein</fullName>
    </recommendedName>
</protein>
<dbReference type="EMBL" id="GL945433">
    <property type="protein sequence ID" value="EGO25919.1"/>
    <property type="molecule type" value="Genomic_DNA"/>
</dbReference>
<dbReference type="OrthoDB" id="3364132at2759"/>
<gene>
    <name evidence="3" type="ORF">SERLADRAFT_466756</name>
</gene>
<feature type="domain" description="DUF7918" evidence="2">
    <location>
        <begin position="22"/>
        <end position="139"/>
    </location>
</feature>
<evidence type="ECO:0000259" key="2">
    <source>
        <dbReference type="Pfam" id="PF25534"/>
    </source>
</evidence>
<name>F8NUR1_SERL9</name>
<dbReference type="RefSeq" id="XP_007318041.1">
    <property type="nucleotide sequence ID" value="XM_007317979.1"/>
</dbReference>
<dbReference type="HOGENOM" id="CLU_060356_3_1_1"/>
<dbReference type="Pfam" id="PF25534">
    <property type="entry name" value="DUF7918"/>
    <property type="match status" value="1"/>
</dbReference>
<dbReference type="PANTHER" id="PTHR36223:SF5">
    <property type="entry name" value="BETA-LACTAMASE-TYPE TRANSPEPTIDASE FOLD DOMAIN CONTAINING PROTEIN"/>
    <property type="match status" value="1"/>
</dbReference>
<organism>
    <name type="scientific">Serpula lacrymans var. lacrymans (strain S7.9)</name>
    <name type="common">Dry rot fungus</name>
    <dbReference type="NCBI Taxonomy" id="578457"/>
    <lineage>
        <taxon>Eukaryota</taxon>
        <taxon>Fungi</taxon>
        <taxon>Dikarya</taxon>
        <taxon>Basidiomycota</taxon>
        <taxon>Agaricomycotina</taxon>
        <taxon>Agaricomycetes</taxon>
        <taxon>Agaricomycetidae</taxon>
        <taxon>Boletales</taxon>
        <taxon>Coniophorineae</taxon>
        <taxon>Serpulaceae</taxon>
        <taxon>Serpula</taxon>
    </lineage>
</organism>
<reference evidence="3" key="1">
    <citation type="submission" date="2011-04" db="EMBL/GenBank/DDBJ databases">
        <title>Evolution of plant cell wall degrading machinery underlies the functional diversity of forest fungi.</title>
        <authorList>
            <consortium name="US DOE Joint Genome Institute (JGI-PGF)"/>
            <person name="Eastwood D.C."/>
            <person name="Floudas D."/>
            <person name="Binder M."/>
            <person name="Majcherczyk A."/>
            <person name="Schneider P."/>
            <person name="Aerts A."/>
            <person name="Asiegbu F.O."/>
            <person name="Baker S.E."/>
            <person name="Barry K."/>
            <person name="Bendiksby M."/>
            <person name="Blumentritt M."/>
            <person name="Coutinho P.M."/>
            <person name="Cullen D."/>
            <person name="Cullen D."/>
            <person name="Gathman A."/>
            <person name="Goodell B."/>
            <person name="Henrissat B."/>
            <person name="Ihrmark K."/>
            <person name="Kauserud H."/>
            <person name="Kohler A."/>
            <person name="LaButti K."/>
            <person name="Lapidus A."/>
            <person name="Lavin J.L."/>
            <person name="Lee Y.-H."/>
            <person name="Lindquist E."/>
            <person name="Lilly W."/>
            <person name="Lucas S."/>
            <person name="Morin E."/>
            <person name="Murat C."/>
            <person name="Oguiza J.A."/>
            <person name="Park J."/>
            <person name="Pisabarro A.G."/>
            <person name="Riley R."/>
            <person name="Rosling A."/>
            <person name="Salamov A."/>
            <person name="Schmidt O."/>
            <person name="Schmutz J."/>
            <person name="Skrede I."/>
            <person name="Stenlid J."/>
            <person name="Wiebenga A."/>
            <person name="Xie X."/>
            <person name="Kues U."/>
            <person name="Hibbett D.S."/>
            <person name="Hoffmeister D."/>
            <person name="Hogberg N."/>
            <person name="Martin F."/>
            <person name="Grigoriev I.V."/>
            <person name="Watkinson S.C."/>
        </authorList>
    </citation>
    <scope>NUCLEOTIDE SEQUENCE</scope>
    <source>
        <strain evidence="3">S7.9</strain>
    </source>
</reference>
<evidence type="ECO:0000313" key="3">
    <source>
        <dbReference type="EMBL" id="EGO25919.1"/>
    </source>
</evidence>
<dbReference type="AlphaFoldDB" id="F8NUR1"/>
<evidence type="ECO:0000256" key="1">
    <source>
        <dbReference type="SAM" id="MobiDB-lite"/>
    </source>
</evidence>
<feature type="compositionally biased region" description="Basic and acidic residues" evidence="1">
    <location>
        <begin position="197"/>
        <end position="210"/>
    </location>
</feature>
<sequence length="210" mass="24207">MICSSNHYRRGSICETSLSYVQTSSASIRHFVFSEPQFSDMDDMSSSELRDQGQIKLVIWKANVFVGNTRRAYPRVGPTQTIRERSRNVLAHCIGFDKEEETEPMFKFRAKRLDRKPLATFIFRYRSLEVLQARGVIPRNSIQLVNGGGGDEEYYVKLIQSLQDTLKAAQEKLNELQKLNMQSRTTSVSRKKARTRPSNDHQQKEVIDLT</sequence>
<dbReference type="PANTHER" id="PTHR36223">
    <property type="entry name" value="BETA-LACTAMASE-TYPE TRANSPEPTIDASE FOLD DOMAIN CONTAINING PROTEIN"/>
    <property type="match status" value="1"/>
</dbReference>